<dbReference type="FunFam" id="3.30.70.980:FF:000002">
    <property type="entry name" value="Probable transcriptional regulatory protein YebC"/>
    <property type="match status" value="1"/>
</dbReference>
<dbReference type="Gene3D" id="3.30.70.980">
    <property type="match status" value="2"/>
</dbReference>
<evidence type="ECO:0000259" key="7">
    <source>
        <dbReference type="Pfam" id="PF01709"/>
    </source>
</evidence>
<dbReference type="EMBL" id="LR890047">
    <property type="protein sequence ID" value="CAD6511704.1"/>
    <property type="molecule type" value="Genomic_DNA"/>
</dbReference>
<dbReference type="NCBIfam" id="NF001030">
    <property type="entry name" value="PRK00110.1"/>
    <property type="match status" value="1"/>
</dbReference>
<dbReference type="GO" id="GO:0003677">
    <property type="term" value="F:DNA binding"/>
    <property type="evidence" value="ECO:0007669"/>
    <property type="project" value="UniProtKB-UniRule"/>
</dbReference>
<dbReference type="Proteomes" id="UP000683585">
    <property type="component" value="Chromosome"/>
</dbReference>
<dbReference type="GO" id="GO:0006355">
    <property type="term" value="P:regulation of DNA-templated transcription"/>
    <property type="evidence" value="ECO:0007669"/>
    <property type="project" value="UniProtKB-UniRule"/>
</dbReference>
<keyword evidence="10" id="KW-1185">Reference proteome</keyword>
<evidence type="ECO:0000256" key="2">
    <source>
        <dbReference type="ARBA" id="ARBA00022490"/>
    </source>
</evidence>
<dbReference type="Gene3D" id="1.10.10.200">
    <property type="match status" value="1"/>
</dbReference>
<dbReference type="InterPro" id="IPR017856">
    <property type="entry name" value="Integrase-like_N"/>
</dbReference>
<feature type="domain" description="TACO1/YebC-like second and third" evidence="7">
    <location>
        <begin position="91"/>
        <end position="245"/>
    </location>
</feature>
<dbReference type="GO" id="GO:0005829">
    <property type="term" value="C:cytosol"/>
    <property type="evidence" value="ECO:0007669"/>
    <property type="project" value="TreeGrafter"/>
</dbReference>
<accession>A0A8E4H2K3</accession>
<sequence length="256" mass="28275">MLTLIREKHMAGHSKWANTKHRKAEQNYKRDKIFTKIIRELVTAARLGGGDSSANPRLRSAIDRGLFYNMTRDTLKRAITRGIGSNNDINMETIIYEGYSPGGAAVMVECLSNNRNRTAATVRHAFTKIGGNLGAEGSVSYLFNKKGVISYAPALDEDTMIYAALEAGADDVVAYDDGAIDVFTQWERCSVVKNALYSKSLVAECSEVLMIPSIMANMDLEDISQLTHLIDILEDCDDVQAVYHNCELSIKVRADA</sequence>
<keyword evidence="3 6" id="KW-0805">Transcription regulation</keyword>
<keyword evidence="2 6" id="KW-0963">Cytoplasm</keyword>
<evidence type="ECO:0000256" key="4">
    <source>
        <dbReference type="ARBA" id="ARBA00023125"/>
    </source>
</evidence>
<dbReference type="InterPro" id="IPR002876">
    <property type="entry name" value="Transcrip_reg_TACO1-like"/>
</dbReference>
<feature type="domain" description="TACO1/YebC-like N-terminal" evidence="8">
    <location>
        <begin position="14"/>
        <end position="84"/>
    </location>
</feature>
<name>A0A8E4H2K3_9ENTR</name>
<evidence type="ECO:0000256" key="5">
    <source>
        <dbReference type="ARBA" id="ARBA00023163"/>
    </source>
</evidence>
<dbReference type="FunFam" id="1.10.10.200:FF:000002">
    <property type="entry name" value="Probable transcriptional regulatory protein CLM62_37755"/>
    <property type="match status" value="1"/>
</dbReference>
<dbReference type="InterPro" id="IPR029072">
    <property type="entry name" value="YebC-like"/>
</dbReference>
<dbReference type="PANTHER" id="PTHR12532">
    <property type="entry name" value="TRANSLATIONAL ACTIVATOR OF CYTOCHROME C OXIDASE 1"/>
    <property type="match status" value="1"/>
</dbReference>
<dbReference type="KEGG" id="ptf:PROFFT_A_05150"/>
<dbReference type="InterPro" id="IPR048300">
    <property type="entry name" value="TACO1_YebC-like_2nd/3rd_dom"/>
</dbReference>
<dbReference type="Pfam" id="PF01709">
    <property type="entry name" value="Transcrip_reg"/>
    <property type="match status" value="1"/>
</dbReference>
<evidence type="ECO:0000313" key="9">
    <source>
        <dbReference type="EMBL" id="CAD6511704.1"/>
    </source>
</evidence>
<organism evidence="9 10">
    <name type="scientific">Candidatus Profftia tarda</name>
    <dbReference type="NCBI Taxonomy" id="1177216"/>
    <lineage>
        <taxon>Bacteria</taxon>
        <taxon>Pseudomonadati</taxon>
        <taxon>Pseudomonadota</taxon>
        <taxon>Gammaproteobacteria</taxon>
        <taxon>Enterobacterales</taxon>
        <taxon>Enterobacteriaceae</taxon>
        <taxon>Candidatus Profftia</taxon>
    </lineage>
</organism>
<comment type="subcellular location">
    <subcellularLocation>
        <location evidence="6">Cytoplasm</location>
    </subcellularLocation>
</comment>
<dbReference type="NCBIfam" id="NF009044">
    <property type="entry name" value="PRK12378.1"/>
    <property type="match status" value="1"/>
</dbReference>
<evidence type="ECO:0000259" key="8">
    <source>
        <dbReference type="Pfam" id="PF20772"/>
    </source>
</evidence>
<dbReference type="InterPro" id="IPR026564">
    <property type="entry name" value="Transcrip_reg_TACO1-like_dom3"/>
</dbReference>
<evidence type="ECO:0000256" key="3">
    <source>
        <dbReference type="ARBA" id="ARBA00023015"/>
    </source>
</evidence>
<protein>
    <recommendedName>
        <fullName evidence="6">Probable transcriptional regulatory protein PROFFT_A_05150</fullName>
    </recommendedName>
</protein>
<keyword evidence="4 6" id="KW-0238">DNA-binding</keyword>
<dbReference type="InterPro" id="IPR049083">
    <property type="entry name" value="TACO1_YebC_N"/>
</dbReference>
<dbReference type="HAMAP" id="MF_00693">
    <property type="entry name" value="Transcrip_reg_TACO1"/>
    <property type="match status" value="1"/>
</dbReference>
<dbReference type="NCBIfam" id="TIGR01033">
    <property type="entry name" value="YebC/PmpR family DNA-binding transcriptional regulator"/>
    <property type="match status" value="1"/>
</dbReference>
<dbReference type="SUPFAM" id="SSF75625">
    <property type="entry name" value="YebC-like"/>
    <property type="match status" value="1"/>
</dbReference>
<evidence type="ECO:0000256" key="6">
    <source>
        <dbReference type="HAMAP-Rule" id="MF_00693"/>
    </source>
</evidence>
<gene>
    <name evidence="9" type="ORF">PROFFT_A_05150</name>
</gene>
<evidence type="ECO:0000313" key="10">
    <source>
        <dbReference type="Proteomes" id="UP000683585"/>
    </source>
</evidence>
<comment type="similarity">
    <text evidence="1 6">Belongs to the TACO1 family.</text>
</comment>
<dbReference type="Pfam" id="PF20772">
    <property type="entry name" value="TACO1_YebC_N"/>
    <property type="match status" value="1"/>
</dbReference>
<reference evidence="9" key="1">
    <citation type="submission" date="2020-10" db="EMBL/GenBank/DDBJ databases">
        <authorList>
            <person name="Szabo G."/>
        </authorList>
    </citation>
    <scope>NUCLEOTIDE SEQUENCE</scope>
    <source>
        <strain evidence="9">PROFFT</strain>
    </source>
</reference>
<keyword evidence="5 6" id="KW-0804">Transcription</keyword>
<evidence type="ECO:0000256" key="1">
    <source>
        <dbReference type="ARBA" id="ARBA00008724"/>
    </source>
</evidence>
<proteinExistence type="inferred from homology"/>
<dbReference type="PANTHER" id="PTHR12532:SF6">
    <property type="entry name" value="TRANSCRIPTIONAL REGULATORY PROTEIN YEBC-RELATED"/>
    <property type="match status" value="1"/>
</dbReference>
<dbReference type="AlphaFoldDB" id="A0A8E4H2K3"/>